<gene>
    <name evidence="1" type="ORF">MZO42_10310</name>
</gene>
<dbReference type="EMBL" id="JALMLT010000002">
    <property type="protein sequence ID" value="MDT8759091.1"/>
    <property type="molecule type" value="Genomic_DNA"/>
</dbReference>
<sequence length="137" mass="15528">MEGDRFDTFGSLLNEIGGALADIAGGDPDGVFLYVEIGEGWIRPSAYKEEAEIVRALDCSSTLLDLVEESWRAGRKERRWSVMEYDVKGSEFAVTFKYPDEVDVEIFDRERRAKALRDRYGDKPIVYPPPPEGAFEL</sequence>
<organism evidence="1">
    <name type="scientific">Sphingomonas psychrotolerans</name>
    <dbReference type="NCBI Taxonomy" id="1327635"/>
    <lineage>
        <taxon>Bacteria</taxon>
        <taxon>Pseudomonadati</taxon>
        <taxon>Pseudomonadota</taxon>
        <taxon>Alphaproteobacteria</taxon>
        <taxon>Sphingomonadales</taxon>
        <taxon>Sphingomonadaceae</taxon>
        <taxon>Sphingomonas</taxon>
    </lineage>
</organism>
<name>A0ABU3N6K8_9SPHN</name>
<comment type="caution">
    <text evidence="1">The sequence shown here is derived from an EMBL/GenBank/DDBJ whole genome shotgun (WGS) entry which is preliminary data.</text>
</comment>
<protein>
    <recommendedName>
        <fullName evidence="2">DUF600 family protein</fullName>
    </recommendedName>
</protein>
<accession>A0ABU3N6K8</accession>
<proteinExistence type="predicted"/>
<evidence type="ECO:0000313" key="1">
    <source>
        <dbReference type="EMBL" id="MDT8759091.1"/>
    </source>
</evidence>
<evidence type="ECO:0008006" key="2">
    <source>
        <dbReference type="Google" id="ProtNLM"/>
    </source>
</evidence>
<reference evidence="1" key="1">
    <citation type="submission" date="2022-04" db="EMBL/GenBank/DDBJ databases">
        <title>Tomato heritable bacteria conferring resistance against bacterial wilt.</title>
        <authorList>
            <person name="Yin J."/>
        </authorList>
    </citation>
    <scope>NUCLEOTIDE SEQUENCE</scope>
    <source>
        <strain evidence="1">Cra20</strain>
    </source>
</reference>